<dbReference type="EMBL" id="JBHSOZ010000003">
    <property type="protein sequence ID" value="MFC5711785.1"/>
    <property type="molecule type" value="Genomic_DNA"/>
</dbReference>
<feature type="chain" id="PRO_5047500948" evidence="1">
    <location>
        <begin position="21"/>
        <end position="185"/>
    </location>
</feature>
<organism evidence="2 3">
    <name type="scientific">Thalassorhabdus alkalitolerans</name>
    <dbReference type="NCBI Taxonomy" id="2282697"/>
    <lineage>
        <taxon>Bacteria</taxon>
        <taxon>Bacillati</taxon>
        <taxon>Bacillota</taxon>
        <taxon>Bacilli</taxon>
        <taxon>Bacillales</taxon>
        <taxon>Bacillaceae</taxon>
        <taxon>Thalassorhabdus</taxon>
    </lineage>
</organism>
<dbReference type="PROSITE" id="PS51257">
    <property type="entry name" value="PROKAR_LIPOPROTEIN"/>
    <property type="match status" value="1"/>
</dbReference>
<dbReference type="Proteomes" id="UP001596142">
    <property type="component" value="Unassembled WGS sequence"/>
</dbReference>
<evidence type="ECO:0000256" key="1">
    <source>
        <dbReference type="SAM" id="SignalP"/>
    </source>
</evidence>
<feature type="signal peptide" evidence="1">
    <location>
        <begin position="1"/>
        <end position="20"/>
    </location>
</feature>
<comment type="caution">
    <text evidence="2">The sequence shown here is derived from an EMBL/GenBank/DDBJ whole genome shotgun (WGS) entry which is preliminary data.</text>
</comment>
<evidence type="ECO:0000313" key="2">
    <source>
        <dbReference type="EMBL" id="MFC5711785.1"/>
    </source>
</evidence>
<name>A0ABW0YK72_9BACI</name>
<sequence>MRGTYIILSLAASLSLLVTACSLNPLTNDIKVKEVDVNIISEDHKMSLYHGQPDTQVTLSKLEYRIYLQEGSKSLLENQYTPRILPLESLYTFVRGSVGHNIFNDEEQIEQGFFIPVKGPIRENGTLVYIQQYILGTENRTSQLSGSPEKAELEALRDYAKESHFVISNDRGDDVYRLDLRDFKE</sequence>
<proteinExistence type="predicted"/>
<reference evidence="3" key="1">
    <citation type="journal article" date="2019" name="Int. J. Syst. Evol. Microbiol.">
        <title>The Global Catalogue of Microorganisms (GCM) 10K type strain sequencing project: providing services to taxonomists for standard genome sequencing and annotation.</title>
        <authorList>
            <consortium name="The Broad Institute Genomics Platform"/>
            <consortium name="The Broad Institute Genome Sequencing Center for Infectious Disease"/>
            <person name="Wu L."/>
            <person name="Ma J."/>
        </authorList>
    </citation>
    <scope>NUCLEOTIDE SEQUENCE [LARGE SCALE GENOMIC DNA]</scope>
    <source>
        <strain evidence="3">CECT 7184</strain>
    </source>
</reference>
<accession>A0ABW0YK72</accession>
<gene>
    <name evidence="2" type="ORF">ACFPU1_03230</name>
</gene>
<dbReference type="RefSeq" id="WP_385938529.1">
    <property type="nucleotide sequence ID" value="NZ_JBHSOZ010000003.1"/>
</dbReference>
<keyword evidence="3" id="KW-1185">Reference proteome</keyword>
<protein>
    <submittedName>
        <fullName evidence="2">Uncharacterized protein</fullName>
    </submittedName>
</protein>
<evidence type="ECO:0000313" key="3">
    <source>
        <dbReference type="Proteomes" id="UP001596142"/>
    </source>
</evidence>
<keyword evidence="1" id="KW-0732">Signal</keyword>